<proteinExistence type="inferred from homology"/>
<dbReference type="SUPFAM" id="SSF53383">
    <property type="entry name" value="PLP-dependent transferases"/>
    <property type="match status" value="1"/>
</dbReference>
<keyword evidence="6" id="KW-0456">Lyase</keyword>
<organism evidence="6 7">
    <name type="scientific">Halobellus rubicundus</name>
    <dbReference type="NCBI Taxonomy" id="2996466"/>
    <lineage>
        <taxon>Archaea</taxon>
        <taxon>Methanobacteriati</taxon>
        <taxon>Methanobacteriota</taxon>
        <taxon>Stenosarchaea group</taxon>
        <taxon>Halobacteria</taxon>
        <taxon>Halobacteriales</taxon>
        <taxon>Haloferacaceae</taxon>
        <taxon>Halobellus</taxon>
    </lineage>
</organism>
<dbReference type="InterPro" id="IPR015422">
    <property type="entry name" value="PyrdxlP-dep_Trfase_small"/>
</dbReference>
<dbReference type="PANTHER" id="PTHR42885:SF1">
    <property type="entry name" value="THREONINE-PHOSPHATE DECARBOXYLASE"/>
    <property type="match status" value="1"/>
</dbReference>
<evidence type="ECO:0000313" key="6">
    <source>
        <dbReference type="EMBL" id="MFA1610337.1"/>
    </source>
</evidence>
<dbReference type="Gene3D" id="3.40.640.10">
    <property type="entry name" value="Type I PLP-dependent aspartate aminotransferase-like (Major domain)"/>
    <property type="match status" value="1"/>
</dbReference>
<dbReference type="GO" id="GO:0008483">
    <property type="term" value="F:transaminase activity"/>
    <property type="evidence" value="ECO:0007669"/>
    <property type="project" value="UniProtKB-KW"/>
</dbReference>
<dbReference type="Proteomes" id="UP001570511">
    <property type="component" value="Unassembled WGS sequence"/>
</dbReference>
<evidence type="ECO:0000259" key="5">
    <source>
        <dbReference type="Pfam" id="PF00155"/>
    </source>
</evidence>
<dbReference type="EMBL" id="JBGNYA010000001">
    <property type="protein sequence ID" value="MFA1610337.1"/>
    <property type="molecule type" value="Genomic_DNA"/>
</dbReference>
<keyword evidence="3" id="KW-0032">Aminotransferase</keyword>
<evidence type="ECO:0000313" key="7">
    <source>
        <dbReference type="Proteomes" id="UP001570511"/>
    </source>
</evidence>
<dbReference type="RefSeq" id="WP_372387804.1">
    <property type="nucleotide sequence ID" value="NZ_JBGNYA010000001.1"/>
</dbReference>
<reference evidence="6 7" key="1">
    <citation type="submission" date="2024-08" db="EMBL/GenBank/DDBJ databases">
        <title>Halobellus sp. MBLA0158 whole genome sequence.</title>
        <authorList>
            <person name="Hwang C.Y."/>
            <person name="Cho E.-S."/>
            <person name="Seo M.-J."/>
        </authorList>
    </citation>
    <scope>NUCLEOTIDE SEQUENCE [LARGE SCALE GENOMIC DNA]</scope>
    <source>
        <strain evidence="6 7">MBLA0158</strain>
    </source>
</reference>
<dbReference type="InterPro" id="IPR004839">
    <property type="entry name" value="Aminotransferase_I/II_large"/>
</dbReference>
<feature type="compositionally biased region" description="Basic and acidic residues" evidence="4">
    <location>
        <begin position="8"/>
        <end position="17"/>
    </location>
</feature>
<keyword evidence="3" id="KW-0808">Transferase</keyword>
<dbReference type="PROSITE" id="PS00105">
    <property type="entry name" value="AA_TRANSFER_CLASS_1"/>
    <property type="match status" value="1"/>
</dbReference>
<comment type="similarity">
    <text evidence="3">Belongs to the class-I pyridoxal-phosphate-dependent aminotransferase family.</text>
</comment>
<name>A0ABD5M8W1_9EURY</name>
<dbReference type="InterPro" id="IPR004838">
    <property type="entry name" value="NHTrfase_class1_PyrdxlP-BS"/>
</dbReference>
<dbReference type="CDD" id="cd00609">
    <property type="entry name" value="AAT_like"/>
    <property type="match status" value="1"/>
</dbReference>
<comment type="cofactor">
    <cofactor evidence="1 3">
        <name>pyridoxal 5'-phosphate</name>
        <dbReference type="ChEBI" id="CHEBI:597326"/>
    </cofactor>
</comment>
<evidence type="ECO:0000256" key="4">
    <source>
        <dbReference type="SAM" id="MobiDB-lite"/>
    </source>
</evidence>
<evidence type="ECO:0000256" key="2">
    <source>
        <dbReference type="ARBA" id="ARBA00022898"/>
    </source>
</evidence>
<feature type="region of interest" description="Disordered" evidence="4">
    <location>
        <begin position="1"/>
        <end position="36"/>
    </location>
</feature>
<comment type="caution">
    <text evidence="6">The sequence shown here is derived from an EMBL/GenBank/DDBJ whole genome shotgun (WGS) entry which is preliminary data.</text>
</comment>
<dbReference type="InterPro" id="IPR015421">
    <property type="entry name" value="PyrdxlP-dep_Trfase_major"/>
</dbReference>
<accession>A0ABD5M8W1</accession>
<evidence type="ECO:0000256" key="1">
    <source>
        <dbReference type="ARBA" id="ARBA00001933"/>
    </source>
</evidence>
<protein>
    <recommendedName>
        <fullName evidence="3">Aminotransferase</fullName>
        <ecNumber evidence="3">2.6.1.-</ecNumber>
    </recommendedName>
</protein>
<keyword evidence="7" id="KW-1185">Reference proteome</keyword>
<dbReference type="AlphaFoldDB" id="A0ABD5M8W1"/>
<evidence type="ECO:0000256" key="3">
    <source>
        <dbReference type="RuleBase" id="RU000481"/>
    </source>
</evidence>
<dbReference type="EC" id="2.6.1.-" evidence="3"/>
<dbReference type="Gene3D" id="3.90.1150.10">
    <property type="entry name" value="Aspartate Aminotransferase, domain 1"/>
    <property type="match status" value="1"/>
</dbReference>
<dbReference type="Pfam" id="PF00155">
    <property type="entry name" value="Aminotran_1_2"/>
    <property type="match status" value="1"/>
</dbReference>
<dbReference type="InterPro" id="IPR015424">
    <property type="entry name" value="PyrdxlP-dep_Trfase"/>
</dbReference>
<sequence>MDPDAVADIDRVPHGGSDDADLLDFSANTNPSRPEGVSDVYEAALADATRYADDRPDYRAAAADYVDCDAEQIVPTAGGLAALRLAFGVTVGPGDRVAVPEPSFGEYAREIRLQGGEPVGVAHDELLETDPRDVEAAVVCAPNNPTGELPDPDALRSFLADCRAAGTPLVVDEAFLDFTDAASLAGRDGAIVARSLTKMFGLPGIRAGFAVATGELGSRLRAARPAWGLSTPAAEVGAHCLRQTAFVERTRERVASERARLRAALSTEYDVYPSDAPFLLLDVGDESVDRILERAREGGVAVRDARTFARLDSHIRVAVRRPHENDRLLDALLDER</sequence>
<dbReference type="PANTHER" id="PTHR42885">
    <property type="entry name" value="HISTIDINOL-PHOSPHATE AMINOTRANSFERASE-RELATED"/>
    <property type="match status" value="1"/>
</dbReference>
<feature type="domain" description="Aminotransferase class I/classII large" evidence="5">
    <location>
        <begin position="47"/>
        <end position="332"/>
    </location>
</feature>
<dbReference type="GO" id="GO:0016829">
    <property type="term" value="F:lyase activity"/>
    <property type="evidence" value="ECO:0007669"/>
    <property type="project" value="UniProtKB-KW"/>
</dbReference>
<keyword evidence="2" id="KW-0663">Pyridoxal phosphate</keyword>
<gene>
    <name evidence="6" type="ORF">OS889_04885</name>
</gene>